<comment type="caution">
    <text evidence="4">The sequence shown here is derived from an EMBL/GenBank/DDBJ whole genome shotgun (WGS) entry which is preliminary data.</text>
</comment>
<dbReference type="GO" id="GO:0005975">
    <property type="term" value="P:carbohydrate metabolic process"/>
    <property type="evidence" value="ECO:0007669"/>
    <property type="project" value="InterPro"/>
</dbReference>
<dbReference type="SUPFAM" id="SSF48208">
    <property type="entry name" value="Six-hairpin glycosidases"/>
    <property type="match status" value="1"/>
</dbReference>
<keyword evidence="2" id="KW-0378">Hydrolase</keyword>
<evidence type="ECO:0000256" key="1">
    <source>
        <dbReference type="ARBA" id="ARBA00009209"/>
    </source>
</evidence>
<reference evidence="4 5" key="1">
    <citation type="journal article" date="2016" name="Nat. Commun.">
        <title>Thousands of microbial genomes shed light on interconnected biogeochemical processes in an aquifer system.</title>
        <authorList>
            <person name="Anantharaman K."/>
            <person name="Brown C.T."/>
            <person name="Hug L.A."/>
            <person name="Sharon I."/>
            <person name="Castelle C.J."/>
            <person name="Probst A.J."/>
            <person name="Thomas B.C."/>
            <person name="Singh A."/>
            <person name="Wilkins M.J."/>
            <person name="Karaoz U."/>
            <person name="Brodie E.L."/>
            <person name="Williams K.H."/>
            <person name="Hubbard S.S."/>
            <person name="Banfield J.F."/>
        </authorList>
    </citation>
    <scope>NUCLEOTIDE SEQUENCE [LARGE SCALE GENOMIC DNA]</scope>
</reference>
<evidence type="ECO:0000313" key="5">
    <source>
        <dbReference type="Proteomes" id="UP000179242"/>
    </source>
</evidence>
<sequence length="1299" mass="146479">MLLPIRNVIRYLKGKPPLEFSPGRLGMTRREALVVGAGLTGLIAGATATQHVLQVISPPAIERTSSSIKRGELLAGWWETFTAPIPGVADAVFVKQEEEKDKLLWVSEGAPWGLSAARQMDSQEKFNQVLRGVKLMMERGLPAWQGYVDKKTGKFVVTNRTSALDADIQIANELIQAAQKVKAGNWQEIDGFDYTEMAQRLLNLIYEKYVDNDGAFASLAPTPYDRGGVHGHLKNLSYVSIAILEVFRDFDSNPGHKWEKIIEDEQISREVVIEGFGKNIPDWIILAVKTRLNMGKLENEFEVYSPAGRSFRFGYDAVRTLWMIAQDALYCKDPSVAERNVRLARLILDEMTRSLKIVEAVDAMRIHDYGGQEIAAGEMEERFARQDMLYAGYAALAYAAGQDRAGLVYRRMCNQLREKMSKQNSGLTGRYYESSLFLWSTLMLDRAFIWEPLARYEMDKSKDIQNILQRHPYPWSHAKFLPFYPGFNSYWGRTPGERAELDLVPAVVAAEKQDFLIPIVGGRANLNAADQMKALWMMDGAAEIYSRVLSDPTIQSHPYETLRAAQGLEGTIREGGFLPFEVFRRYSAVSEKQRSPFSELGVAQSLIDTYEEEMVKRGMLICEEHLASKTPEIFARAAILYAEGAKRLSEPWEEKKGIIKNLDRATERVSRQIKEMRDDLFDKWVDPTGHKEEDKRGFKVLMAVLRLQKAEMYRARGELLSRKKVARGDKERLADYKTAVKLYKEVLWEELTPEIALSALLGIFNAEKSAVGIGAEVTGDLSVFQRKARMQGDPRIKEVIDIIDSLSALLDGKQMPTALSDKGLREGIARVAKTILEGKLEVSGVEGAVADWDTKNKAKIADYVRYAKLALAAAKIEFVSETESEAEAATRQVASDFERVRELSPMVRVRAFLERVVYFLEREESKRAEEDCVGILRMIKSVRAGATRVSSPAVLSRVRTLGFIGRTIQALVYGPDYTRQINKRKMEEHLARLGKEVTIFEEKQFDFDARITSTYLEERIKGRVLIIKKVKAVIAELKTGLTEFERAFLSSAEKALEDDDYEAFSDSMERLLDFSQSLRSYEERMGKGERAKVMEELELLAEVEQVKKVLGSNTTEALGAAEKLLAEAYRKFYGDTPYTTDWFKRIIGAYQSVAWLVFNRSEEGKKNAIGMMHRILDEDAAIGFSAGSLEEKMVELIGDIESNGFIRLLVNGDPYQRSGLLKELAKMYIAANRGVEGRRYLRRALNLSEDSSGLDKEIAEYKGLLTNPNNQEIIARIIGSYSGNEQIVMEGALGLKGVK</sequence>
<evidence type="ECO:0000256" key="3">
    <source>
        <dbReference type="ARBA" id="ARBA00023295"/>
    </source>
</evidence>
<dbReference type="Pfam" id="PF01270">
    <property type="entry name" value="Glyco_hydro_8"/>
    <property type="match status" value="1"/>
</dbReference>
<evidence type="ECO:0000313" key="4">
    <source>
        <dbReference type="EMBL" id="OGC40374.1"/>
    </source>
</evidence>
<dbReference type="InterPro" id="IPR002037">
    <property type="entry name" value="Glyco_hydro_8"/>
</dbReference>
<dbReference type="Proteomes" id="UP000179242">
    <property type="component" value="Unassembled WGS sequence"/>
</dbReference>
<name>A0A1F4U5Z4_UNCSA</name>
<dbReference type="EMBL" id="MEUJ01000004">
    <property type="protein sequence ID" value="OGC40374.1"/>
    <property type="molecule type" value="Genomic_DNA"/>
</dbReference>
<organism evidence="4 5">
    <name type="scientific">candidate division WOR-1 bacterium RIFOXYC2_FULL_46_14</name>
    <dbReference type="NCBI Taxonomy" id="1802587"/>
    <lineage>
        <taxon>Bacteria</taxon>
        <taxon>Bacillati</taxon>
        <taxon>Saganbacteria</taxon>
    </lineage>
</organism>
<dbReference type="Gene3D" id="1.50.10.10">
    <property type="match status" value="1"/>
</dbReference>
<comment type="similarity">
    <text evidence="1">Belongs to the glycosyl hydrolase 8 (cellulase D) family.</text>
</comment>
<evidence type="ECO:0000256" key="2">
    <source>
        <dbReference type="ARBA" id="ARBA00022801"/>
    </source>
</evidence>
<gene>
    <name evidence="4" type="ORF">A2438_03795</name>
</gene>
<dbReference type="InterPro" id="IPR012341">
    <property type="entry name" value="6hp_glycosidase-like_sf"/>
</dbReference>
<keyword evidence="3" id="KW-0326">Glycosidase</keyword>
<accession>A0A1F4U5Z4</accession>
<protein>
    <submittedName>
        <fullName evidence="4">Uncharacterized protein</fullName>
    </submittedName>
</protein>
<proteinExistence type="inferred from homology"/>
<dbReference type="GO" id="GO:0004553">
    <property type="term" value="F:hydrolase activity, hydrolyzing O-glycosyl compounds"/>
    <property type="evidence" value="ECO:0007669"/>
    <property type="project" value="InterPro"/>
</dbReference>
<dbReference type="InterPro" id="IPR008928">
    <property type="entry name" value="6-hairpin_glycosidase_sf"/>
</dbReference>